<evidence type="ECO:0000256" key="2">
    <source>
        <dbReference type="ARBA" id="ARBA00004141"/>
    </source>
</evidence>
<feature type="transmembrane region" description="Helical" evidence="11">
    <location>
        <begin position="90"/>
        <end position="115"/>
    </location>
</feature>
<evidence type="ECO:0000256" key="1">
    <source>
        <dbReference type="ARBA" id="ARBA00001947"/>
    </source>
</evidence>
<keyword evidence="7 11" id="KW-0862">Zinc</keyword>
<dbReference type="GO" id="GO:0004222">
    <property type="term" value="F:metalloendopeptidase activity"/>
    <property type="evidence" value="ECO:0007669"/>
    <property type="project" value="InterPro"/>
</dbReference>
<dbReference type="Gene3D" id="2.30.42.10">
    <property type="match status" value="1"/>
</dbReference>
<keyword evidence="5 11" id="KW-0812">Transmembrane</keyword>
<dbReference type="InterPro" id="IPR001478">
    <property type="entry name" value="PDZ"/>
</dbReference>
<dbReference type="GO" id="GO:0006508">
    <property type="term" value="P:proteolysis"/>
    <property type="evidence" value="ECO:0007669"/>
    <property type="project" value="UniProtKB-KW"/>
</dbReference>
<evidence type="ECO:0000256" key="9">
    <source>
        <dbReference type="ARBA" id="ARBA00023049"/>
    </source>
</evidence>
<gene>
    <name evidence="13" type="primary">rasP</name>
    <name evidence="13" type="ordered locus">Tph_c11240</name>
</gene>
<dbReference type="Proteomes" id="UP000000467">
    <property type="component" value="Chromosome"/>
</dbReference>
<dbReference type="Pfam" id="PF02163">
    <property type="entry name" value="Peptidase_M50"/>
    <property type="match status" value="1"/>
</dbReference>
<dbReference type="PANTHER" id="PTHR42837:SF2">
    <property type="entry name" value="MEMBRANE METALLOPROTEASE ARASP2, CHLOROPLASTIC-RELATED"/>
    <property type="match status" value="1"/>
</dbReference>
<comment type="subcellular location">
    <subcellularLocation>
        <location evidence="2">Membrane</location>
        <topology evidence="2">Multi-pass membrane protein</topology>
    </subcellularLocation>
</comment>
<keyword evidence="9 11" id="KW-0482">Metalloprotease</keyword>
<proteinExistence type="inferred from homology"/>
<organism evidence="13 14">
    <name type="scientific">Thermacetogenium phaeum (strain ATCC BAA-254 / DSM 26808 / PB)</name>
    <dbReference type="NCBI Taxonomy" id="1089553"/>
    <lineage>
        <taxon>Bacteria</taxon>
        <taxon>Bacillati</taxon>
        <taxon>Bacillota</taxon>
        <taxon>Clostridia</taxon>
        <taxon>Thermoanaerobacterales</taxon>
        <taxon>Thermoanaerobacteraceae</taxon>
        <taxon>Thermacetogenium</taxon>
    </lineage>
</organism>
<evidence type="ECO:0000256" key="8">
    <source>
        <dbReference type="ARBA" id="ARBA00022989"/>
    </source>
</evidence>
<comment type="similarity">
    <text evidence="3 11">Belongs to the peptidase M50B family.</text>
</comment>
<evidence type="ECO:0000259" key="12">
    <source>
        <dbReference type="PROSITE" id="PS50106"/>
    </source>
</evidence>
<evidence type="ECO:0000256" key="6">
    <source>
        <dbReference type="ARBA" id="ARBA00022801"/>
    </source>
</evidence>
<dbReference type="Pfam" id="PF17820">
    <property type="entry name" value="PDZ_6"/>
    <property type="match status" value="1"/>
</dbReference>
<dbReference type="PANTHER" id="PTHR42837">
    <property type="entry name" value="REGULATOR OF SIGMA-E PROTEASE RSEP"/>
    <property type="match status" value="1"/>
</dbReference>
<feature type="transmembrane region" description="Helical" evidence="11">
    <location>
        <begin position="268"/>
        <end position="290"/>
    </location>
</feature>
<dbReference type="CDD" id="cd06163">
    <property type="entry name" value="S2P-M50_PDZ_RseP-like"/>
    <property type="match status" value="1"/>
</dbReference>
<evidence type="ECO:0000256" key="10">
    <source>
        <dbReference type="ARBA" id="ARBA00023136"/>
    </source>
</evidence>
<sequence>MFIIIAVLIFAFLIVVHELGHFLVAKMVGIQVDEFSIGFGPKLLGYRGRGDTVYSLRLLPLGGYVRMAGMDPKEDDRINGFNKKPLRDRFAVISAGSVMNFVTAIFLFFLTFSLIGVPAPSNSNTIGDVVPGSPAAQAGLRAGDRIVMVDGLPTQNWEDVAGGIRRGGQREISLTVERNGESFAVLVTPRYDPQLNMVQIGIKQHIIWEKQGFLRAVQLGLEQAIGFTRLIINSLIGLVTKAVPADEIAGPVGITKAIGDAAREGPGYLLTFTAVLGINLALINLLPIPALDGSKLMFLLIEGLRGKPVDPEKENFVHLIGFAILMVLFLIITYNDIMRILTGG</sequence>
<dbReference type="NCBIfam" id="TIGR00054">
    <property type="entry name" value="RIP metalloprotease RseP"/>
    <property type="match status" value="1"/>
</dbReference>
<keyword evidence="11" id="KW-0479">Metal-binding</keyword>
<dbReference type="SMART" id="SM00228">
    <property type="entry name" value="PDZ"/>
    <property type="match status" value="1"/>
</dbReference>
<comment type="cofactor">
    <cofactor evidence="1 11">
        <name>Zn(2+)</name>
        <dbReference type="ChEBI" id="CHEBI:29105"/>
    </cofactor>
</comment>
<dbReference type="InterPro" id="IPR008915">
    <property type="entry name" value="Peptidase_M50"/>
</dbReference>
<feature type="domain" description="PDZ" evidence="12">
    <location>
        <begin position="115"/>
        <end position="191"/>
    </location>
</feature>
<accession>K4LE89</accession>
<keyword evidence="6 11" id="KW-0378">Hydrolase</keyword>
<dbReference type="InterPro" id="IPR036034">
    <property type="entry name" value="PDZ_sf"/>
</dbReference>
<dbReference type="EC" id="3.4.24.-" evidence="11"/>
<dbReference type="KEGG" id="tpz:Tph_c11240"/>
<evidence type="ECO:0000256" key="7">
    <source>
        <dbReference type="ARBA" id="ARBA00022833"/>
    </source>
</evidence>
<dbReference type="GO" id="GO:0016020">
    <property type="term" value="C:membrane"/>
    <property type="evidence" value="ECO:0007669"/>
    <property type="project" value="UniProtKB-SubCell"/>
</dbReference>
<dbReference type="PROSITE" id="PS50106">
    <property type="entry name" value="PDZ"/>
    <property type="match status" value="1"/>
</dbReference>
<dbReference type="eggNOG" id="COG0750">
    <property type="taxonomic scope" value="Bacteria"/>
</dbReference>
<keyword evidence="10 11" id="KW-0472">Membrane</keyword>
<dbReference type="InterPro" id="IPR004387">
    <property type="entry name" value="Pept_M50_Zn"/>
</dbReference>
<keyword evidence="14" id="KW-1185">Reference proteome</keyword>
<dbReference type="CDD" id="cd23081">
    <property type="entry name" value="cpPDZ_EcRseP-like"/>
    <property type="match status" value="1"/>
</dbReference>
<name>K4LE89_THEPS</name>
<dbReference type="AlphaFoldDB" id="K4LE89"/>
<feature type="transmembrane region" description="Helical" evidence="11">
    <location>
        <begin position="316"/>
        <end position="334"/>
    </location>
</feature>
<reference evidence="13 14" key="1">
    <citation type="journal article" date="2012" name="BMC Genomics">
        <title>Genome-guided analysis of physiological and morphological traits of the fermentative acetate oxidizer Thermacetogenium phaeum.</title>
        <authorList>
            <person name="Oehler D."/>
            <person name="Poehlein A."/>
            <person name="Leimbach A."/>
            <person name="Muller N."/>
            <person name="Daniel R."/>
            <person name="Gottschalk G."/>
            <person name="Schink B."/>
        </authorList>
    </citation>
    <scope>NUCLEOTIDE SEQUENCE [LARGE SCALE GENOMIC DNA]</scope>
    <source>
        <strain evidence="14">ATCC BAA-254 / DSM 26808 / PB</strain>
    </source>
</reference>
<evidence type="ECO:0000313" key="13">
    <source>
        <dbReference type="EMBL" id="AFV11346.1"/>
    </source>
</evidence>
<dbReference type="GO" id="GO:0046872">
    <property type="term" value="F:metal ion binding"/>
    <property type="evidence" value="ECO:0007669"/>
    <property type="project" value="UniProtKB-KW"/>
</dbReference>
<dbReference type="SUPFAM" id="SSF50156">
    <property type="entry name" value="PDZ domain-like"/>
    <property type="match status" value="1"/>
</dbReference>
<evidence type="ECO:0000256" key="11">
    <source>
        <dbReference type="RuleBase" id="RU362031"/>
    </source>
</evidence>
<dbReference type="EMBL" id="CP003732">
    <property type="protein sequence ID" value="AFV11346.1"/>
    <property type="molecule type" value="Genomic_DNA"/>
</dbReference>
<dbReference type="STRING" id="1089553.Tph_c11240"/>
<protein>
    <recommendedName>
        <fullName evidence="11">Zinc metalloprotease</fullName>
        <ecNumber evidence="11">3.4.24.-</ecNumber>
    </recommendedName>
</protein>
<dbReference type="InterPro" id="IPR041489">
    <property type="entry name" value="PDZ_6"/>
</dbReference>
<evidence type="ECO:0000256" key="3">
    <source>
        <dbReference type="ARBA" id="ARBA00007931"/>
    </source>
</evidence>
<dbReference type="RefSeq" id="WP_015050227.1">
    <property type="nucleotide sequence ID" value="NC_018870.1"/>
</dbReference>
<dbReference type="HOGENOM" id="CLU_025778_1_0_9"/>
<evidence type="ECO:0000256" key="5">
    <source>
        <dbReference type="ARBA" id="ARBA00022692"/>
    </source>
</evidence>
<keyword evidence="4 13" id="KW-0645">Protease</keyword>
<evidence type="ECO:0000313" key="14">
    <source>
        <dbReference type="Proteomes" id="UP000000467"/>
    </source>
</evidence>
<dbReference type="OrthoDB" id="9782003at2"/>
<keyword evidence="8 11" id="KW-1133">Transmembrane helix</keyword>
<evidence type="ECO:0000256" key="4">
    <source>
        <dbReference type="ARBA" id="ARBA00022670"/>
    </source>
</evidence>